<reference evidence="1" key="2">
    <citation type="submission" date="2023-05" db="EMBL/GenBank/DDBJ databases">
        <authorList>
            <consortium name="Lawrence Berkeley National Laboratory"/>
            <person name="Steindorff A."/>
            <person name="Hensen N."/>
            <person name="Bonometti L."/>
            <person name="Westerberg I."/>
            <person name="Brannstrom I.O."/>
            <person name="Guillou S."/>
            <person name="Cros-Aarteil S."/>
            <person name="Calhoun S."/>
            <person name="Haridas S."/>
            <person name="Kuo A."/>
            <person name="Mondo S."/>
            <person name="Pangilinan J."/>
            <person name="Riley R."/>
            <person name="Labutti K."/>
            <person name="Andreopoulos B."/>
            <person name="Lipzen A."/>
            <person name="Chen C."/>
            <person name="Yanf M."/>
            <person name="Daum C."/>
            <person name="Ng V."/>
            <person name="Clum A."/>
            <person name="Ohm R."/>
            <person name="Martin F."/>
            <person name="Silar P."/>
            <person name="Natvig D."/>
            <person name="Lalanne C."/>
            <person name="Gautier V."/>
            <person name="Ament-Velasquez S.L."/>
            <person name="Kruys A."/>
            <person name="Hutchinson M.I."/>
            <person name="Powell A.J."/>
            <person name="Barry K."/>
            <person name="Miller A.N."/>
            <person name="Grigoriev I.V."/>
            <person name="Debuchy R."/>
            <person name="Gladieux P."/>
            <person name="Thoren M.H."/>
            <person name="Johannesson H."/>
        </authorList>
    </citation>
    <scope>NUCLEOTIDE SEQUENCE</scope>
    <source>
        <strain evidence="1">CBS 103.79</strain>
    </source>
</reference>
<gene>
    <name evidence="1" type="ORF">C8A05DRAFT_17938</name>
</gene>
<accession>A0AAN6MGA8</accession>
<organism evidence="1 2">
    <name type="scientific">Staphylotrichum tortipilum</name>
    <dbReference type="NCBI Taxonomy" id="2831512"/>
    <lineage>
        <taxon>Eukaryota</taxon>
        <taxon>Fungi</taxon>
        <taxon>Dikarya</taxon>
        <taxon>Ascomycota</taxon>
        <taxon>Pezizomycotina</taxon>
        <taxon>Sordariomycetes</taxon>
        <taxon>Sordariomycetidae</taxon>
        <taxon>Sordariales</taxon>
        <taxon>Chaetomiaceae</taxon>
        <taxon>Staphylotrichum</taxon>
    </lineage>
</organism>
<dbReference type="Proteomes" id="UP001303889">
    <property type="component" value="Unassembled WGS sequence"/>
</dbReference>
<protein>
    <submittedName>
        <fullName evidence="1">Uncharacterized protein</fullName>
    </submittedName>
</protein>
<evidence type="ECO:0000313" key="2">
    <source>
        <dbReference type="Proteomes" id="UP001303889"/>
    </source>
</evidence>
<dbReference type="EMBL" id="MU855756">
    <property type="protein sequence ID" value="KAK3899652.1"/>
    <property type="molecule type" value="Genomic_DNA"/>
</dbReference>
<dbReference type="AlphaFoldDB" id="A0AAN6MGA8"/>
<sequence length="252" mass="28534">MGKPGEPDSGRGVNEALDVINTLALHDIHSCVVGAKALVYYGAHRVPMCWDICVPTASFDAAKTLLTRAPLSQKYDLWHHTTPTLGSLAHTYPHFTLKGINFYFILTPSSDCNIACEPAQFDRSPRGVPYPRLELFAQSLLDTQQYADLADLVDGMDLEESWGEQHLRFKVTPLLVEYIRGKNERITASYEGIGINPVPARLSETPKLRERWRRIVGTKARRINDELPRERHLTRFRKVGSPDPREITDREV</sequence>
<name>A0AAN6MGA8_9PEZI</name>
<keyword evidence="2" id="KW-1185">Reference proteome</keyword>
<proteinExistence type="predicted"/>
<reference evidence="1" key="1">
    <citation type="journal article" date="2023" name="Mol. Phylogenet. Evol.">
        <title>Genome-scale phylogeny and comparative genomics of the fungal order Sordariales.</title>
        <authorList>
            <person name="Hensen N."/>
            <person name="Bonometti L."/>
            <person name="Westerberg I."/>
            <person name="Brannstrom I.O."/>
            <person name="Guillou S."/>
            <person name="Cros-Aarteil S."/>
            <person name="Calhoun S."/>
            <person name="Haridas S."/>
            <person name="Kuo A."/>
            <person name="Mondo S."/>
            <person name="Pangilinan J."/>
            <person name="Riley R."/>
            <person name="LaButti K."/>
            <person name="Andreopoulos B."/>
            <person name="Lipzen A."/>
            <person name="Chen C."/>
            <person name="Yan M."/>
            <person name="Daum C."/>
            <person name="Ng V."/>
            <person name="Clum A."/>
            <person name="Steindorff A."/>
            <person name="Ohm R.A."/>
            <person name="Martin F."/>
            <person name="Silar P."/>
            <person name="Natvig D.O."/>
            <person name="Lalanne C."/>
            <person name="Gautier V."/>
            <person name="Ament-Velasquez S.L."/>
            <person name="Kruys A."/>
            <person name="Hutchinson M.I."/>
            <person name="Powell A.J."/>
            <person name="Barry K."/>
            <person name="Miller A.N."/>
            <person name="Grigoriev I.V."/>
            <person name="Debuchy R."/>
            <person name="Gladieux P."/>
            <person name="Hiltunen Thoren M."/>
            <person name="Johannesson H."/>
        </authorList>
    </citation>
    <scope>NUCLEOTIDE SEQUENCE</scope>
    <source>
        <strain evidence="1">CBS 103.79</strain>
    </source>
</reference>
<evidence type="ECO:0000313" key="1">
    <source>
        <dbReference type="EMBL" id="KAK3899652.1"/>
    </source>
</evidence>
<comment type="caution">
    <text evidence="1">The sequence shown here is derived from an EMBL/GenBank/DDBJ whole genome shotgun (WGS) entry which is preliminary data.</text>
</comment>